<reference evidence="8 9" key="1">
    <citation type="submission" date="2019-09" db="EMBL/GenBank/DDBJ databases">
        <title>The hologenome of the rock-dwelling lichen Lasallia pustulata.</title>
        <authorList>
            <person name="Greshake Tzovaras B."/>
            <person name="Segers F."/>
            <person name="Bicker A."/>
            <person name="Dal Grande F."/>
            <person name="Otte J."/>
            <person name="Hankeln T."/>
            <person name="Schmitt I."/>
            <person name="Ebersberger I."/>
        </authorList>
    </citation>
    <scope>NUCLEOTIDE SEQUENCE [LARGE SCALE GENOMIC DNA]</scope>
    <source>
        <strain evidence="8">A1-1</strain>
    </source>
</reference>
<keyword evidence="4" id="KW-0539">Nucleus</keyword>
<comment type="caution">
    <text evidence="8">The sequence shown here is derived from an EMBL/GenBank/DDBJ whole genome shotgun (WGS) entry which is preliminary data.</text>
</comment>
<dbReference type="GO" id="GO:0001002">
    <property type="term" value="F:RNA polymerase III type 1 promoter sequence-specific DNA binding"/>
    <property type="evidence" value="ECO:0007669"/>
    <property type="project" value="TreeGrafter"/>
</dbReference>
<dbReference type="Pfam" id="PF09734">
    <property type="entry name" value="Tau95"/>
    <property type="match status" value="1"/>
</dbReference>
<feature type="compositionally biased region" description="Basic and acidic residues" evidence="5">
    <location>
        <begin position="518"/>
        <end position="544"/>
    </location>
</feature>
<evidence type="ECO:0000313" key="8">
    <source>
        <dbReference type="EMBL" id="KAA6406495.1"/>
    </source>
</evidence>
<dbReference type="Pfam" id="PF17682">
    <property type="entry name" value="Tau95_N"/>
    <property type="match status" value="1"/>
</dbReference>
<keyword evidence="2" id="KW-0238">DNA-binding</keyword>
<feature type="domain" description="Transcription factor IIIC subunit 5 HTH" evidence="6">
    <location>
        <begin position="215"/>
        <end position="366"/>
    </location>
</feature>
<feature type="region of interest" description="Disordered" evidence="5">
    <location>
        <begin position="1"/>
        <end position="24"/>
    </location>
</feature>
<feature type="compositionally biased region" description="Polar residues" evidence="5">
    <location>
        <begin position="1"/>
        <end position="12"/>
    </location>
</feature>
<feature type="region of interest" description="Disordered" evidence="5">
    <location>
        <begin position="514"/>
        <end position="544"/>
    </location>
</feature>
<keyword evidence="3" id="KW-0804">Transcription</keyword>
<evidence type="ECO:0000256" key="4">
    <source>
        <dbReference type="ARBA" id="ARBA00023242"/>
    </source>
</evidence>
<dbReference type="EMBL" id="VXIT01000026">
    <property type="protein sequence ID" value="KAA6406495.1"/>
    <property type="molecule type" value="Genomic_DNA"/>
</dbReference>
<accession>A0A5M8PB92</accession>
<comment type="subcellular location">
    <subcellularLocation>
        <location evidence="1">Nucleus</location>
    </subcellularLocation>
</comment>
<dbReference type="PANTHER" id="PTHR13230">
    <property type="entry name" value="GENERAL TRANSCRIPTION FACTOR IIIC, POLYPEPTIDE 5"/>
    <property type="match status" value="1"/>
</dbReference>
<dbReference type="OrthoDB" id="5598268at2759"/>
<feature type="compositionally biased region" description="Acidic residues" evidence="5">
    <location>
        <begin position="590"/>
        <end position="605"/>
    </location>
</feature>
<dbReference type="InterPro" id="IPR019136">
    <property type="entry name" value="TF_IIIC_su-5_HTH"/>
</dbReference>
<dbReference type="PANTHER" id="PTHR13230:SF5">
    <property type="entry name" value="GENERAL TRANSCRIPTION FACTOR 3C POLYPEPTIDE 5"/>
    <property type="match status" value="1"/>
</dbReference>
<dbReference type="GO" id="GO:0005634">
    <property type="term" value="C:nucleus"/>
    <property type="evidence" value="ECO:0007669"/>
    <property type="project" value="UniProtKB-SubCell"/>
</dbReference>
<evidence type="ECO:0000256" key="5">
    <source>
        <dbReference type="SAM" id="MobiDB-lite"/>
    </source>
</evidence>
<name>A0A5M8PB92_9LECA</name>
<feature type="region of interest" description="Disordered" evidence="5">
    <location>
        <begin position="579"/>
        <end position="605"/>
    </location>
</feature>
<evidence type="ECO:0000259" key="6">
    <source>
        <dbReference type="Pfam" id="PF09734"/>
    </source>
</evidence>
<dbReference type="InterPro" id="IPR040454">
    <property type="entry name" value="TF_IIIC_Tfc1/Sfc1"/>
</dbReference>
<evidence type="ECO:0000313" key="9">
    <source>
        <dbReference type="Proteomes" id="UP000324767"/>
    </source>
</evidence>
<evidence type="ECO:0000256" key="2">
    <source>
        <dbReference type="ARBA" id="ARBA00023125"/>
    </source>
</evidence>
<evidence type="ECO:0000259" key="7">
    <source>
        <dbReference type="Pfam" id="PF17682"/>
    </source>
</evidence>
<evidence type="ECO:0000256" key="3">
    <source>
        <dbReference type="ARBA" id="ARBA00023163"/>
    </source>
</evidence>
<proteinExistence type="predicted"/>
<organism evidence="8 9">
    <name type="scientific">Lasallia pustulata</name>
    <dbReference type="NCBI Taxonomy" id="136370"/>
    <lineage>
        <taxon>Eukaryota</taxon>
        <taxon>Fungi</taxon>
        <taxon>Dikarya</taxon>
        <taxon>Ascomycota</taxon>
        <taxon>Pezizomycotina</taxon>
        <taxon>Lecanoromycetes</taxon>
        <taxon>OSLEUM clade</taxon>
        <taxon>Umbilicariomycetidae</taxon>
        <taxon>Umbilicariales</taxon>
        <taxon>Umbilicariaceae</taxon>
        <taxon>Lasallia</taxon>
    </lineage>
</organism>
<dbReference type="GO" id="GO:0006384">
    <property type="term" value="P:transcription initiation at RNA polymerase III promoter"/>
    <property type="evidence" value="ECO:0007669"/>
    <property type="project" value="InterPro"/>
</dbReference>
<dbReference type="Proteomes" id="UP000324767">
    <property type="component" value="Unassembled WGS sequence"/>
</dbReference>
<dbReference type="GO" id="GO:0000127">
    <property type="term" value="C:transcription factor TFIIIC complex"/>
    <property type="evidence" value="ECO:0007669"/>
    <property type="project" value="InterPro"/>
</dbReference>
<dbReference type="InterPro" id="IPR041499">
    <property type="entry name" value="Tfc1/Sfc1_N"/>
</dbReference>
<dbReference type="GO" id="GO:0001003">
    <property type="term" value="F:RNA polymerase III type 2 promoter sequence-specific DNA binding"/>
    <property type="evidence" value="ECO:0007669"/>
    <property type="project" value="TreeGrafter"/>
</dbReference>
<gene>
    <name evidence="8" type="ORF">FRX48_09660</name>
</gene>
<protein>
    <submittedName>
        <fullName evidence="8">RNA polymerase III transcription factor</fullName>
    </submittedName>
</protein>
<dbReference type="InterPro" id="IPR042536">
    <property type="entry name" value="TFIIIC_tauA_Sfc1"/>
</dbReference>
<feature type="domain" description="Transcription factor IIIC subunit Tfc1/Sfc1 triple barrel" evidence="7">
    <location>
        <begin position="36"/>
        <end position="175"/>
    </location>
</feature>
<feature type="region of interest" description="Disordered" evidence="5">
    <location>
        <begin position="107"/>
        <end position="130"/>
    </location>
</feature>
<dbReference type="AlphaFoldDB" id="A0A5M8PB92"/>
<dbReference type="Gene3D" id="3.30.200.160">
    <property type="entry name" value="TFIIIC, subcomplex tauA, subunit Sfc1, barrel domain"/>
    <property type="match status" value="1"/>
</dbReference>
<evidence type="ECO:0000256" key="1">
    <source>
        <dbReference type="ARBA" id="ARBA00004123"/>
    </source>
</evidence>
<sequence length="605" mass="67774">MSSDLPNIQAAASQPPRPSDPSAAPWYNVPQRAIVNVEHICIIQNVERAIDTLGGIAKVQQLLGDEGTGPVAQLYLHPGDRMCNPILSKNVGTNNILLQVTVPKRTGRKRKRGSLEPYRDAVGNEPKAPDGMISTAEGAQYLLHSTSANVGKYRIRPVGLIEQTHRFRGLPDFVWSTTNSPFMQKMREHIYPLDYEKMKSFKFDLSRGPKPGMDLIPPPSFTRLLIPFNYGYHQNPAVRRMVDAFGNVTTFNTQVANKILTQMVTYDVESVPAGPRDDLEPIDILEPLKHDLIERLRQLLEERPIWTRRAIGNRLAAPGREWNTKHIYQYAGYMFRSGPWRDAVVKFGVDPRSDPKYRIYQTMTFQIDEKEVEDLEMPNPGGQKPSRKAKNSLSHLFDGKTVVLDGKVWQVCDVVDPLLKSLLDTDDLRDECHIKTDGWYHNGTWAKVRVIMKAKLAKILAGEGEPNDMDYEKIAALPETIDKDTRLLAVLSNKKATKREVQWAADVRTIASAPQRVHRAEGDDGGQRSRSELEMGDGVIDRGTDIDPGLAYTITQEVERSGLLDNDGDAAIGDMDEEMEDDGIVGFGNSDEDMEGDSSAEEEDD</sequence>